<gene>
    <name evidence="1" type="ORF">SAMN04488556_0560</name>
</gene>
<dbReference type="Pfam" id="PF25256">
    <property type="entry name" value="DUF7857"/>
    <property type="match status" value="1"/>
</dbReference>
<accession>A0A1I6PHK7</accession>
<dbReference type="RefSeq" id="WP_092901242.1">
    <property type="nucleotide sequence ID" value="NZ_FOZS01000001.1"/>
</dbReference>
<keyword evidence="2" id="KW-1185">Reference proteome</keyword>
<dbReference type="EMBL" id="FOZS01000001">
    <property type="protein sequence ID" value="SFS39660.1"/>
    <property type="molecule type" value="Genomic_DNA"/>
</dbReference>
<dbReference type="Proteomes" id="UP000199199">
    <property type="component" value="Unassembled WGS sequence"/>
</dbReference>
<evidence type="ECO:0000313" key="1">
    <source>
        <dbReference type="EMBL" id="SFS39660.1"/>
    </source>
</evidence>
<protein>
    <submittedName>
        <fullName evidence="1">Uncharacterized protein</fullName>
    </submittedName>
</protein>
<dbReference type="OrthoDB" id="193731at2157"/>
<evidence type="ECO:0000313" key="2">
    <source>
        <dbReference type="Proteomes" id="UP000199199"/>
    </source>
</evidence>
<organism evidence="1 2">
    <name type="scientific">Halostagnicola kamekurae</name>
    <dbReference type="NCBI Taxonomy" id="619731"/>
    <lineage>
        <taxon>Archaea</taxon>
        <taxon>Methanobacteriati</taxon>
        <taxon>Methanobacteriota</taxon>
        <taxon>Stenosarchaea group</taxon>
        <taxon>Halobacteria</taxon>
        <taxon>Halobacteriales</taxon>
        <taxon>Natrialbaceae</taxon>
        <taxon>Halostagnicola</taxon>
    </lineage>
</organism>
<name>A0A1I6PHK7_9EURY</name>
<dbReference type="AlphaFoldDB" id="A0A1I6PHK7"/>
<reference evidence="2" key="1">
    <citation type="submission" date="2016-10" db="EMBL/GenBank/DDBJ databases">
        <authorList>
            <person name="Varghese N."/>
            <person name="Submissions S."/>
        </authorList>
    </citation>
    <scope>NUCLEOTIDE SEQUENCE [LARGE SCALE GENOMIC DNA]</scope>
    <source>
        <strain evidence="2">DSM 22427</strain>
    </source>
</reference>
<dbReference type="InterPro" id="IPR057179">
    <property type="entry name" value="DUF7857"/>
</dbReference>
<sequence length="119" mass="13435">MVDIAASTERRDGVTFVSAILTNDRTTPQRVRLESTLEPVWPPRRNGVVVPEWDGERWQGRLEPDSRRGIGFASPAATTDEPLRFVGAKRAADRARIDTQVIRSSLERWEPPAEVDGRR</sequence>
<proteinExistence type="predicted"/>